<proteinExistence type="predicted"/>
<evidence type="ECO:0000313" key="2">
    <source>
        <dbReference type="Proteomes" id="UP000253845"/>
    </source>
</evidence>
<dbReference type="EMBL" id="KZ851947">
    <property type="protein sequence ID" value="RDH15588.1"/>
    <property type="molecule type" value="Genomic_DNA"/>
</dbReference>
<dbReference type="AlphaFoldDB" id="A0A370BMD9"/>
<accession>A0A370BMD9</accession>
<protein>
    <submittedName>
        <fullName evidence="1">Uncharacterized protein</fullName>
    </submittedName>
</protein>
<evidence type="ECO:0000313" key="1">
    <source>
        <dbReference type="EMBL" id="RDH15588.1"/>
    </source>
</evidence>
<name>A0A370BMD9_ASPNG</name>
<dbReference type="VEuPathDB" id="FungiDB:M747DRAFT_130832"/>
<organism evidence="1 2">
    <name type="scientific">Aspergillus niger ATCC 13496</name>
    <dbReference type="NCBI Taxonomy" id="1353008"/>
    <lineage>
        <taxon>Eukaryota</taxon>
        <taxon>Fungi</taxon>
        <taxon>Dikarya</taxon>
        <taxon>Ascomycota</taxon>
        <taxon>Pezizomycotina</taxon>
        <taxon>Eurotiomycetes</taxon>
        <taxon>Eurotiomycetidae</taxon>
        <taxon>Eurotiales</taxon>
        <taxon>Aspergillaceae</taxon>
        <taxon>Aspergillus</taxon>
        <taxon>Aspergillus subgen. Circumdati</taxon>
    </lineage>
</organism>
<dbReference type="Proteomes" id="UP000253845">
    <property type="component" value="Unassembled WGS sequence"/>
</dbReference>
<sequence>MFEFLIIMPPDIRRVHNINKSKTFFSVLPAPSEPVSGFGPLRDRQSCIWVWVVAIIIITLRHSRVHLISLWRASVSSRRTLAQTLFHAPDS</sequence>
<gene>
    <name evidence="1" type="ORF">M747DRAFT_130832</name>
</gene>
<reference evidence="1 2" key="1">
    <citation type="submission" date="2018-07" db="EMBL/GenBank/DDBJ databases">
        <title>Section-level genome sequencing of Aspergillus section Nigri to investigate inter- and intra-species variation.</title>
        <authorList>
            <consortium name="DOE Joint Genome Institute"/>
            <person name="Vesth T.C."/>
            <person name="Nybo J.L."/>
            <person name="Theobald S."/>
            <person name="Frisvad J.C."/>
            <person name="Larsen T.O."/>
            <person name="Nielsen K.F."/>
            <person name="Hoof J.B."/>
            <person name="Brandl J."/>
            <person name="Salamov A."/>
            <person name="Riley R."/>
            <person name="Gladden J.M."/>
            <person name="Phatale P."/>
            <person name="Nielsen M.T."/>
            <person name="Lyhne E.K."/>
            <person name="Kogle M.E."/>
            <person name="Strasser K."/>
            <person name="McDonnell E."/>
            <person name="Barry K."/>
            <person name="Clum A."/>
            <person name="Chen C."/>
            <person name="Nolan M."/>
            <person name="Sandor L."/>
            <person name="Kuo A."/>
            <person name="Lipzen A."/>
            <person name="Hainaut M."/>
            <person name="Drula E."/>
            <person name="Tsang A."/>
            <person name="Magnuson J.K."/>
            <person name="Henrissat B."/>
            <person name="Wiebenga A."/>
            <person name="Simmons B.A."/>
            <person name="Makela M.R."/>
            <person name="De vries R.P."/>
            <person name="Grigoriev I.V."/>
            <person name="Mortensen U.H."/>
            <person name="Baker S.E."/>
            <person name="Andersen M.R."/>
        </authorList>
    </citation>
    <scope>NUCLEOTIDE SEQUENCE [LARGE SCALE GENOMIC DNA]</scope>
    <source>
        <strain evidence="1 2">ATCC 13496</strain>
    </source>
</reference>